<protein>
    <submittedName>
        <fullName evidence="1">Uncharacterized protein</fullName>
    </submittedName>
</protein>
<proteinExistence type="predicted"/>
<accession>A0A381TS89</accession>
<name>A0A381TS89_9ZZZZ</name>
<dbReference type="EMBL" id="UINC01005048">
    <property type="protein sequence ID" value="SVA18699.1"/>
    <property type="molecule type" value="Genomic_DNA"/>
</dbReference>
<sequence>MSTTQCETGIIRIRVGLFNDILRFNYNVSIKYLIVY</sequence>
<evidence type="ECO:0000313" key="1">
    <source>
        <dbReference type="EMBL" id="SVA18699.1"/>
    </source>
</evidence>
<gene>
    <name evidence="1" type="ORF">METZ01_LOCUS71553</name>
</gene>
<reference evidence="1" key="1">
    <citation type="submission" date="2018-05" db="EMBL/GenBank/DDBJ databases">
        <authorList>
            <person name="Lanie J.A."/>
            <person name="Ng W.-L."/>
            <person name="Kazmierczak K.M."/>
            <person name="Andrzejewski T.M."/>
            <person name="Davidsen T.M."/>
            <person name="Wayne K.J."/>
            <person name="Tettelin H."/>
            <person name="Glass J.I."/>
            <person name="Rusch D."/>
            <person name="Podicherti R."/>
            <person name="Tsui H.-C.T."/>
            <person name="Winkler M.E."/>
        </authorList>
    </citation>
    <scope>NUCLEOTIDE SEQUENCE</scope>
</reference>
<organism evidence="1">
    <name type="scientific">marine metagenome</name>
    <dbReference type="NCBI Taxonomy" id="408172"/>
    <lineage>
        <taxon>unclassified sequences</taxon>
        <taxon>metagenomes</taxon>
        <taxon>ecological metagenomes</taxon>
    </lineage>
</organism>
<dbReference type="AlphaFoldDB" id="A0A381TS89"/>